<reference evidence="3 4" key="1">
    <citation type="submission" date="2015-11" db="EMBL/GenBank/DDBJ databases">
        <title>Identification of large and diverse effector repertoires of 38 Legionella species.</title>
        <authorList>
            <person name="Burstein D."/>
            <person name="Amaro F."/>
            <person name="Zusman T."/>
            <person name="Lifshitz Z."/>
            <person name="Cohen O."/>
            <person name="Gilbert J.A."/>
            <person name="Pupko T."/>
            <person name="Shuman H.A."/>
            <person name="Segal G."/>
        </authorList>
    </citation>
    <scope>NUCLEOTIDE SEQUENCE [LARGE SCALE GENOMIC DNA]</scope>
    <source>
        <strain evidence="3 4">1762-AUS-E</strain>
    </source>
</reference>
<name>A0A0W0R482_9GAMM</name>
<dbReference type="RefSeq" id="WP_058461603.1">
    <property type="nucleotide sequence ID" value="NZ_CAAAHS010000004.1"/>
</dbReference>
<accession>A0A0W0R482</accession>
<comment type="similarity">
    <text evidence="1 2">Belongs to the UPF0250 family.</text>
</comment>
<dbReference type="Gene3D" id="3.30.70.260">
    <property type="match status" value="1"/>
</dbReference>
<dbReference type="PANTHER" id="PTHR38036">
    <property type="entry name" value="UPF0250 PROTEIN YBED"/>
    <property type="match status" value="1"/>
</dbReference>
<dbReference type="InterPro" id="IPR027471">
    <property type="entry name" value="YbeD-like_sf"/>
</dbReference>
<protein>
    <recommendedName>
        <fullName evidence="2">UPF0250 protein Lade_0536</fullName>
    </recommendedName>
</protein>
<evidence type="ECO:0000256" key="2">
    <source>
        <dbReference type="HAMAP-Rule" id="MF_00659"/>
    </source>
</evidence>
<dbReference type="STRING" id="45056.Lade_0536"/>
<evidence type="ECO:0000313" key="3">
    <source>
        <dbReference type="EMBL" id="KTC65878.1"/>
    </source>
</evidence>
<dbReference type="PANTHER" id="PTHR38036:SF1">
    <property type="entry name" value="UPF0250 PROTEIN YBED"/>
    <property type="match status" value="1"/>
</dbReference>
<proteinExistence type="inferred from homology"/>
<keyword evidence="4" id="KW-1185">Reference proteome</keyword>
<dbReference type="AlphaFoldDB" id="A0A0W0R482"/>
<dbReference type="PATRIC" id="fig|45056.6.peg.557"/>
<gene>
    <name evidence="3" type="ORF">Lade_0536</name>
</gene>
<sequence>MTDTPSLIEFPCDFQIKIIGTNHAQFVEEILALAKKHFADVNTTSIKTNVSKNSNYLSITLTVHALNKPSLDALYRDLTSHPDVKMVL</sequence>
<dbReference type="InterPro" id="IPR007454">
    <property type="entry name" value="UPF0250_YbeD-like"/>
</dbReference>
<dbReference type="Proteomes" id="UP000054859">
    <property type="component" value="Unassembled WGS sequence"/>
</dbReference>
<dbReference type="SUPFAM" id="SSF117991">
    <property type="entry name" value="YbeD/HP0495-like"/>
    <property type="match status" value="1"/>
</dbReference>
<dbReference type="Pfam" id="PF04359">
    <property type="entry name" value="DUF493"/>
    <property type="match status" value="1"/>
</dbReference>
<evidence type="ECO:0000313" key="4">
    <source>
        <dbReference type="Proteomes" id="UP000054859"/>
    </source>
</evidence>
<evidence type="ECO:0000256" key="1">
    <source>
        <dbReference type="ARBA" id="ARBA00008460"/>
    </source>
</evidence>
<dbReference type="EMBL" id="LNKA01000001">
    <property type="protein sequence ID" value="KTC65878.1"/>
    <property type="molecule type" value="Genomic_DNA"/>
</dbReference>
<comment type="caution">
    <text evidence="3">The sequence shown here is derived from an EMBL/GenBank/DDBJ whole genome shotgun (WGS) entry which is preliminary data.</text>
</comment>
<dbReference type="OrthoDB" id="9793424at2"/>
<dbReference type="HAMAP" id="MF_00659">
    <property type="entry name" value="UPF0250"/>
    <property type="match status" value="1"/>
</dbReference>
<organism evidence="3 4">
    <name type="scientific">Legionella adelaidensis</name>
    <dbReference type="NCBI Taxonomy" id="45056"/>
    <lineage>
        <taxon>Bacteria</taxon>
        <taxon>Pseudomonadati</taxon>
        <taxon>Pseudomonadota</taxon>
        <taxon>Gammaproteobacteria</taxon>
        <taxon>Legionellales</taxon>
        <taxon>Legionellaceae</taxon>
        <taxon>Legionella</taxon>
    </lineage>
</organism>
<dbReference type="GO" id="GO:0005829">
    <property type="term" value="C:cytosol"/>
    <property type="evidence" value="ECO:0007669"/>
    <property type="project" value="TreeGrafter"/>
</dbReference>